<reference evidence="2 3" key="1">
    <citation type="submission" date="2024-10" db="EMBL/GenBank/DDBJ databases">
        <title>Updated reference genomes for cyclostephanoid diatoms.</title>
        <authorList>
            <person name="Roberts W.R."/>
            <person name="Alverson A.J."/>
        </authorList>
    </citation>
    <scope>NUCLEOTIDE SEQUENCE [LARGE SCALE GENOMIC DNA]</scope>
    <source>
        <strain evidence="2 3">AJA010-31</strain>
    </source>
</reference>
<sequence>MCECTIKVPSWLYHTDHERHELFNHILGTWPDGHRGRNTTEIYRTTGCKVHVEGESNPSLMCILIKRNNIGGDLPKAIDQVYNLLAKFLLDPQSTDRLYQQLATSTVQKYEQDHAPVTHQPETIDQSFSATSSNGMFRGTTRSWDEQSQNERPKKCQTK</sequence>
<evidence type="ECO:0000313" key="2">
    <source>
        <dbReference type="EMBL" id="KAL3776879.1"/>
    </source>
</evidence>
<accession>A0ABD3NNG0</accession>
<feature type="region of interest" description="Disordered" evidence="1">
    <location>
        <begin position="117"/>
        <end position="159"/>
    </location>
</feature>
<proteinExistence type="predicted"/>
<comment type="caution">
    <text evidence="2">The sequence shown here is derived from an EMBL/GenBank/DDBJ whole genome shotgun (WGS) entry which is preliminary data.</text>
</comment>
<keyword evidence="3" id="KW-1185">Reference proteome</keyword>
<feature type="compositionally biased region" description="Polar residues" evidence="1">
    <location>
        <begin position="120"/>
        <end position="135"/>
    </location>
</feature>
<protein>
    <submittedName>
        <fullName evidence="2">Uncharacterized protein</fullName>
    </submittedName>
</protein>
<name>A0ABD3NNG0_9STRA</name>
<evidence type="ECO:0000313" key="3">
    <source>
        <dbReference type="Proteomes" id="UP001530400"/>
    </source>
</evidence>
<dbReference type="Proteomes" id="UP001530400">
    <property type="component" value="Unassembled WGS sequence"/>
</dbReference>
<evidence type="ECO:0000256" key="1">
    <source>
        <dbReference type="SAM" id="MobiDB-lite"/>
    </source>
</evidence>
<gene>
    <name evidence="2" type="ORF">ACHAWO_012094</name>
</gene>
<organism evidence="2 3">
    <name type="scientific">Cyclotella atomus</name>
    <dbReference type="NCBI Taxonomy" id="382360"/>
    <lineage>
        <taxon>Eukaryota</taxon>
        <taxon>Sar</taxon>
        <taxon>Stramenopiles</taxon>
        <taxon>Ochrophyta</taxon>
        <taxon>Bacillariophyta</taxon>
        <taxon>Coscinodiscophyceae</taxon>
        <taxon>Thalassiosirophycidae</taxon>
        <taxon>Stephanodiscales</taxon>
        <taxon>Stephanodiscaceae</taxon>
        <taxon>Cyclotella</taxon>
    </lineage>
</organism>
<dbReference type="AlphaFoldDB" id="A0ABD3NNG0"/>
<feature type="compositionally biased region" description="Basic and acidic residues" evidence="1">
    <location>
        <begin position="143"/>
        <end position="159"/>
    </location>
</feature>
<dbReference type="EMBL" id="JALLPJ020001077">
    <property type="protein sequence ID" value="KAL3776879.1"/>
    <property type="molecule type" value="Genomic_DNA"/>
</dbReference>